<feature type="domain" description="MADS-box" evidence="6">
    <location>
        <begin position="1"/>
        <end position="48"/>
    </location>
</feature>
<name>A0AA36EN54_LACSI</name>
<dbReference type="InterPro" id="IPR002100">
    <property type="entry name" value="TF_MADSbox"/>
</dbReference>
<dbReference type="CDD" id="cd00266">
    <property type="entry name" value="MADS_SRF_like"/>
    <property type="match status" value="1"/>
</dbReference>
<dbReference type="GO" id="GO:0046983">
    <property type="term" value="F:protein dimerization activity"/>
    <property type="evidence" value="ECO:0007669"/>
    <property type="project" value="InterPro"/>
</dbReference>
<keyword evidence="4" id="KW-0804">Transcription</keyword>
<protein>
    <recommendedName>
        <fullName evidence="6">MADS-box domain-containing protein</fullName>
    </recommendedName>
</protein>
<dbReference type="PANTHER" id="PTHR11945:SF387">
    <property type="entry name" value="AGAMOUS-LIKE MADS-BOX PROTEIN AGL80"/>
    <property type="match status" value="1"/>
</dbReference>
<gene>
    <name evidence="7" type="ORF">LSALG_LOCUS40493</name>
</gene>
<dbReference type="PANTHER" id="PTHR11945">
    <property type="entry name" value="MADS BOX PROTEIN"/>
    <property type="match status" value="1"/>
</dbReference>
<keyword evidence="2" id="KW-0805">Transcription regulation</keyword>
<keyword evidence="5" id="KW-0539">Nucleus</keyword>
<dbReference type="AlphaFoldDB" id="A0AA36EN54"/>
<dbReference type="Proteomes" id="UP001177003">
    <property type="component" value="Chromosome 9"/>
</dbReference>
<comment type="subcellular location">
    <subcellularLocation>
        <location evidence="1">Nucleus</location>
    </subcellularLocation>
</comment>
<dbReference type="PROSITE" id="PS50066">
    <property type="entry name" value="MADS_BOX_2"/>
    <property type="match status" value="1"/>
</dbReference>
<reference evidence="7" key="1">
    <citation type="submission" date="2023-04" db="EMBL/GenBank/DDBJ databases">
        <authorList>
            <person name="Vijverberg K."/>
            <person name="Xiong W."/>
            <person name="Schranz E."/>
        </authorList>
    </citation>
    <scope>NUCLEOTIDE SEQUENCE</scope>
</reference>
<evidence type="ECO:0000256" key="2">
    <source>
        <dbReference type="ARBA" id="ARBA00023015"/>
    </source>
</evidence>
<keyword evidence="8" id="KW-1185">Reference proteome</keyword>
<organism evidence="7 8">
    <name type="scientific">Lactuca saligna</name>
    <name type="common">Willowleaf lettuce</name>
    <dbReference type="NCBI Taxonomy" id="75948"/>
    <lineage>
        <taxon>Eukaryota</taxon>
        <taxon>Viridiplantae</taxon>
        <taxon>Streptophyta</taxon>
        <taxon>Embryophyta</taxon>
        <taxon>Tracheophyta</taxon>
        <taxon>Spermatophyta</taxon>
        <taxon>Magnoliopsida</taxon>
        <taxon>eudicotyledons</taxon>
        <taxon>Gunneridae</taxon>
        <taxon>Pentapetalae</taxon>
        <taxon>asterids</taxon>
        <taxon>campanulids</taxon>
        <taxon>Asterales</taxon>
        <taxon>Asteraceae</taxon>
        <taxon>Cichorioideae</taxon>
        <taxon>Cichorieae</taxon>
        <taxon>Lactucinae</taxon>
        <taxon>Lactuca</taxon>
    </lineage>
</organism>
<evidence type="ECO:0000259" key="6">
    <source>
        <dbReference type="PROSITE" id="PS50066"/>
    </source>
</evidence>
<dbReference type="InterPro" id="IPR036879">
    <property type="entry name" value="TF_MADSbox_sf"/>
</dbReference>
<dbReference type="InterPro" id="IPR033897">
    <property type="entry name" value="SRF-like_MADS-box"/>
</dbReference>
<dbReference type="EMBL" id="OX465085">
    <property type="protein sequence ID" value="CAI9301977.1"/>
    <property type="molecule type" value="Genomic_DNA"/>
</dbReference>
<dbReference type="GO" id="GO:0005634">
    <property type="term" value="C:nucleus"/>
    <property type="evidence" value="ECO:0007669"/>
    <property type="project" value="UniProtKB-SubCell"/>
</dbReference>
<proteinExistence type="predicted"/>
<evidence type="ECO:0000256" key="4">
    <source>
        <dbReference type="ARBA" id="ARBA00023163"/>
    </source>
</evidence>
<evidence type="ECO:0000256" key="5">
    <source>
        <dbReference type="ARBA" id="ARBA00023242"/>
    </source>
</evidence>
<evidence type="ECO:0000313" key="8">
    <source>
        <dbReference type="Proteomes" id="UP001177003"/>
    </source>
</evidence>
<evidence type="ECO:0000313" key="7">
    <source>
        <dbReference type="EMBL" id="CAI9301977.1"/>
    </source>
</evidence>
<keyword evidence="3" id="KW-0238">DNA-binding</keyword>
<dbReference type="SUPFAM" id="SSF55455">
    <property type="entry name" value="SRF-like"/>
    <property type="match status" value="1"/>
</dbReference>
<dbReference type="Pfam" id="PF00319">
    <property type="entry name" value="SRF-TF"/>
    <property type="match status" value="1"/>
</dbReference>
<evidence type="ECO:0000256" key="1">
    <source>
        <dbReference type="ARBA" id="ARBA00004123"/>
    </source>
</evidence>
<dbReference type="GO" id="GO:0000978">
    <property type="term" value="F:RNA polymerase II cis-regulatory region sequence-specific DNA binding"/>
    <property type="evidence" value="ECO:0007669"/>
    <property type="project" value="TreeGrafter"/>
</dbReference>
<dbReference type="Gene3D" id="3.40.1810.10">
    <property type="entry name" value="Transcription factor, MADS-box"/>
    <property type="match status" value="1"/>
</dbReference>
<accession>A0AA36EN54</accession>
<dbReference type="GO" id="GO:0045944">
    <property type="term" value="P:positive regulation of transcription by RNA polymerase II"/>
    <property type="evidence" value="ECO:0007669"/>
    <property type="project" value="InterPro"/>
</dbReference>
<evidence type="ECO:0000256" key="3">
    <source>
        <dbReference type="ARBA" id="ARBA00023125"/>
    </source>
</evidence>
<sequence length="155" mass="18008">MTRSIVKYQFMANERARNTTLQKRKTSLFKKMIELKCLCDVDACLVMYEKDEVPPEVWPSPSEAQRVMQKFQNSKILGASAMLDQKAFLQKSIMKTKKNLDKEKEKNVKRSMLICMFDENDQEDLEGLKGSIASEIRLVDLMIKNAYEKGKEKMV</sequence>
<dbReference type="SMART" id="SM00432">
    <property type="entry name" value="MADS"/>
    <property type="match status" value="1"/>
</dbReference>
<dbReference type="GO" id="GO:0000981">
    <property type="term" value="F:DNA-binding transcription factor activity, RNA polymerase II-specific"/>
    <property type="evidence" value="ECO:0007669"/>
    <property type="project" value="InterPro"/>
</dbReference>